<dbReference type="EMBL" id="CP046415">
    <property type="protein sequence ID" value="QGT77570.1"/>
    <property type="molecule type" value="Genomic_DNA"/>
</dbReference>
<feature type="domain" description="XdhC- CoxI" evidence="1">
    <location>
        <begin position="22"/>
        <end position="80"/>
    </location>
</feature>
<sequence>MNPSPAVASDRQAALTLAVEALDAGREVALVTVLETYGSAPRRPGSIWVIVDPAGARPEGIPRQAGSISGGCVEDELLDWLAGRPEASRLGVPIERRFDGTTHPGLPCGGTLSLLIEWPRRAADLRPALAAVSRREAVWREVDLTSGAGTFHPVEGVVPEFPVCRGGRLAMPFGPAWRLAVIGTGPVAEALAWQGRALGFEVDVCDPRPEIGWHVAGVPLHREAPERFFATRRLDGRTAVVAVAHDPRLDDLALIDALESPAFYVAAMGGAGTSRARRDRLASLGVDTSRLRAPAGLDIGSHTPAEIAVSIAAELVAARDIERRRAGTPAAVGTDALLDAR</sequence>
<proteinExistence type="predicted"/>
<name>A0A6I6CW93_9GAMM</name>
<evidence type="ECO:0008006" key="5">
    <source>
        <dbReference type="Google" id="ProtNLM"/>
    </source>
</evidence>
<evidence type="ECO:0000313" key="3">
    <source>
        <dbReference type="EMBL" id="QGT77570.1"/>
    </source>
</evidence>
<dbReference type="PANTHER" id="PTHR30388:SF4">
    <property type="entry name" value="MOLYBDENUM COFACTOR INSERTION CHAPERONE PAOD"/>
    <property type="match status" value="1"/>
</dbReference>
<dbReference type="Gene3D" id="3.40.50.720">
    <property type="entry name" value="NAD(P)-binding Rossmann-like Domain"/>
    <property type="match status" value="1"/>
</dbReference>
<dbReference type="Proteomes" id="UP000427716">
    <property type="component" value="Chromosome"/>
</dbReference>
<dbReference type="RefSeq" id="WP_156227468.1">
    <property type="nucleotide sequence ID" value="NZ_CP046415.1"/>
</dbReference>
<evidence type="ECO:0000313" key="4">
    <source>
        <dbReference type="Proteomes" id="UP000427716"/>
    </source>
</evidence>
<dbReference type="AlphaFoldDB" id="A0A6I6CW93"/>
<keyword evidence="4" id="KW-1185">Reference proteome</keyword>
<dbReference type="KEGG" id="ghl:GM160_00990"/>
<dbReference type="Pfam" id="PF13478">
    <property type="entry name" value="XdhC_C"/>
    <property type="match status" value="1"/>
</dbReference>
<evidence type="ECO:0000259" key="1">
    <source>
        <dbReference type="Pfam" id="PF02625"/>
    </source>
</evidence>
<dbReference type="InterPro" id="IPR036291">
    <property type="entry name" value="NAD(P)-bd_dom_sf"/>
</dbReference>
<feature type="domain" description="XdhC Rossmann" evidence="2">
    <location>
        <begin position="179"/>
        <end position="315"/>
    </location>
</feature>
<protein>
    <recommendedName>
        <fullName evidence="5">XdhC family protein</fullName>
    </recommendedName>
</protein>
<organism evidence="3 4">
    <name type="scientific">Guyparkeria halophila</name>
    <dbReference type="NCBI Taxonomy" id="47960"/>
    <lineage>
        <taxon>Bacteria</taxon>
        <taxon>Pseudomonadati</taxon>
        <taxon>Pseudomonadota</taxon>
        <taxon>Gammaproteobacteria</taxon>
        <taxon>Chromatiales</taxon>
        <taxon>Thioalkalibacteraceae</taxon>
        <taxon>Guyparkeria</taxon>
    </lineage>
</organism>
<dbReference type="Pfam" id="PF02625">
    <property type="entry name" value="XdhC_CoxI"/>
    <property type="match status" value="1"/>
</dbReference>
<dbReference type="InterPro" id="IPR027051">
    <property type="entry name" value="XdhC_Rossmann_dom"/>
</dbReference>
<evidence type="ECO:0000259" key="2">
    <source>
        <dbReference type="Pfam" id="PF13478"/>
    </source>
</evidence>
<gene>
    <name evidence="3" type="ORF">GM160_00990</name>
</gene>
<dbReference type="PANTHER" id="PTHR30388">
    <property type="entry name" value="ALDEHYDE OXIDOREDUCTASE MOLYBDENUM COFACTOR ASSEMBLY PROTEIN"/>
    <property type="match status" value="1"/>
</dbReference>
<accession>A0A6I6CW93</accession>
<reference evidence="3 4" key="1">
    <citation type="submission" date="2019-11" db="EMBL/GenBank/DDBJ databases">
        <authorList>
            <person name="Zhang J."/>
            <person name="Sun C."/>
        </authorList>
    </citation>
    <scope>NUCLEOTIDE SEQUENCE [LARGE SCALE GENOMIC DNA]</scope>
    <source>
        <strain evidence="4">sp2</strain>
    </source>
</reference>
<dbReference type="InterPro" id="IPR052698">
    <property type="entry name" value="MoCofactor_Util/Proc"/>
</dbReference>
<dbReference type="InterPro" id="IPR003777">
    <property type="entry name" value="XdhC_CoxI"/>
</dbReference>
<dbReference type="SUPFAM" id="SSF51735">
    <property type="entry name" value="NAD(P)-binding Rossmann-fold domains"/>
    <property type="match status" value="1"/>
</dbReference>